<keyword evidence="3" id="KW-1185">Reference proteome</keyword>
<comment type="caution">
    <text evidence="2">The sequence shown here is derived from an EMBL/GenBank/DDBJ whole genome shotgun (WGS) entry which is preliminary data.</text>
</comment>
<name>A0AAV9I985_9RHOD</name>
<dbReference type="PANTHER" id="PTHR34935:SF3">
    <property type="entry name" value="PROTEIN TIC110, CHLOROPLASTIC"/>
    <property type="match status" value="1"/>
</dbReference>
<keyword evidence="1" id="KW-0812">Transmembrane</keyword>
<evidence type="ECO:0000313" key="2">
    <source>
        <dbReference type="EMBL" id="KAK4523942.1"/>
    </source>
</evidence>
<dbReference type="GO" id="GO:0045037">
    <property type="term" value="P:protein import into chloroplast stroma"/>
    <property type="evidence" value="ECO:0007669"/>
    <property type="project" value="TreeGrafter"/>
</dbReference>
<protein>
    <submittedName>
        <fullName evidence="2">Uncharacterized protein</fullName>
    </submittedName>
</protein>
<dbReference type="PANTHER" id="PTHR34935">
    <property type="entry name" value="PROTEIN TIC110, CHLOROPLASTIC"/>
    <property type="match status" value="1"/>
</dbReference>
<dbReference type="EMBL" id="JANCYU010000020">
    <property type="protein sequence ID" value="KAK4523942.1"/>
    <property type="molecule type" value="Genomic_DNA"/>
</dbReference>
<organism evidence="2 3">
    <name type="scientific">Galdieria yellowstonensis</name>
    <dbReference type="NCBI Taxonomy" id="3028027"/>
    <lineage>
        <taxon>Eukaryota</taxon>
        <taxon>Rhodophyta</taxon>
        <taxon>Bangiophyceae</taxon>
        <taxon>Galdieriales</taxon>
        <taxon>Galdieriaceae</taxon>
        <taxon>Galdieria</taxon>
    </lineage>
</organism>
<keyword evidence="1" id="KW-1133">Transmembrane helix</keyword>
<reference evidence="2 3" key="1">
    <citation type="submission" date="2022-07" db="EMBL/GenBank/DDBJ databases">
        <title>Genome-wide signatures of adaptation to extreme environments.</title>
        <authorList>
            <person name="Cho C.H."/>
            <person name="Yoon H.S."/>
        </authorList>
    </citation>
    <scope>NUCLEOTIDE SEQUENCE [LARGE SCALE GENOMIC DNA]</scope>
    <source>
        <strain evidence="2 3">108.79 E11</strain>
    </source>
</reference>
<dbReference type="InterPro" id="IPR031610">
    <property type="entry name" value="TIC110"/>
</dbReference>
<sequence>MKYCVGCCNYCFLHPFSKTFQYPLLRNGFAFDAKKSSSSVGKLRILTGFRVTTRFQIWIGCSASSQVSTKAADIDDAKLYAVDAYNLSRGGALSEVVIDSAVSGTSAQKVLESSKSIAQQVYQSCKKYQGTFQSLYGSLDVTSRRLIFMVIAVASFLVGRASSMKHISKYANAVGLLLSLLVTVPLYFFSESGKQGCAAKVALLLAEKGVWNVTRVDIRNICQKYGLTLEEFLPYAREIYKFYLIGCIQDSTSLRLTEIAQLLHLKEILSLSGQDVGDMHQEVGRELYRKTLVYLDESTNFERIGAKGNSPRNILRKKEMKRKEKLKDLEYQEESKSLVATLDKFFCICDRMFRDNESEEAYMYEWSRLRKQFSLNEEEIEKRLNRIRIPLYESLVKAAVTNSQVDSSVLETARSALSVDSQVSTPIHMQVYRSMLEELLQKNEAITETGRKQVEHVSQVFSLDSDTLKQLLVSVTVPVFQRKLEQTLQTCVADWIAKDKNAFMCSSEIGIDLDPHIQGLKSKAEQLVLAPEDLSLGIQGGISAATSSCLKKTMNFLRVQNIRAVEQELRILITLYRVSVEIVRKMSDSIQRSQSASELVQQAMAKISSSYQKEECRLLYRIFLNDCLRELPLEPQKKECLQILREILSLSELDADEAYRNVIEPIYQKRLVKWIESQKSYTEEDKEKLRNLEETLSLSTDSSKQVKLQCYKSRLEKLLENNRIYSAKEAEELESLQQFLSLTKDEVVPIHAELASPVFEQAIREAMGSTGIIPSEYHDALDRLAERLGLDKQQAKTILYNIAKGPMKAYVDRAIKIVQQRSAPRGANETRDIGDDPLIQKPGTALGIEAGGNVAMELSNLVEYCVRNRLIVERTVVVNDGNNTEETASEPETRTYLEFPVTLRSLFDPAVLQEMYRQYLIQCFAAKSRSEKQRYFRDLDRLAGIFGLTNEEVNKVHSNLGTVIYNQYLSQALSEGRLEQKDLDFLNNIQQSLSMSPELCRGLIRDAKRSKVSSMLQTILSSSKVSPLQMKQLRETCHHLEVSLVDDTLTSKDQRKRLFVLEVDTCIENGLITIENQSLIRELQQEYSISDEDAKVLIVECIKNRCSSHLVQAAAYLRQNKSEQAVEELNKLIQFGIFLPDEVRTSVVTIKEREELLLLYQASTVGETQTAASQERIELLRALFGFQKTEQ</sequence>
<feature type="transmembrane region" description="Helical" evidence="1">
    <location>
        <begin position="170"/>
        <end position="189"/>
    </location>
</feature>
<proteinExistence type="predicted"/>
<evidence type="ECO:0000256" key="1">
    <source>
        <dbReference type="SAM" id="Phobius"/>
    </source>
</evidence>
<accession>A0AAV9I985</accession>
<evidence type="ECO:0000313" key="3">
    <source>
        <dbReference type="Proteomes" id="UP001300502"/>
    </source>
</evidence>
<dbReference type="Proteomes" id="UP001300502">
    <property type="component" value="Unassembled WGS sequence"/>
</dbReference>
<dbReference type="AlphaFoldDB" id="A0AAV9I985"/>
<dbReference type="Pfam" id="PF16940">
    <property type="entry name" value="Tic110"/>
    <property type="match status" value="3"/>
</dbReference>
<keyword evidence="1" id="KW-0472">Membrane</keyword>
<gene>
    <name evidence="2" type="ORF">GAYE_SCF00G1840</name>
</gene>
<dbReference type="GO" id="GO:0061927">
    <property type="term" value="C:TOC-TIC supercomplex I"/>
    <property type="evidence" value="ECO:0007669"/>
    <property type="project" value="TreeGrafter"/>
</dbReference>